<accession>A0ACB9CIY7</accession>
<protein>
    <submittedName>
        <fullName evidence="1">Uncharacterized protein</fullName>
    </submittedName>
</protein>
<proteinExistence type="predicted"/>
<sequence>MSCSLFHCEFLEFICKGMGYFFGCFRVRDDLRPQINLVSQPITAIHKEPVDSLASHGVWSVLVPEAEDSYPSQCKEGKYGVVGSLLPDNELRAEAKFLKACGTLPQTPAEIRNTDKLKDSRPHNGDAEFTFNSWLPNTSYTTIEKLLEKQPDQLHFPIKLFEEWENGSDSSSHSPSSRVTGKYTDSIPTSSSEVCGVGHAVKDTQALNSSTSCTPMVPSTQRKNKSVRFEGQSDACSISSRSSSPKITNQNLKPSGSPFDQSVPKPSPYPTPLKLSDDMQTPGTVFPSYVYNKEIGKNPRIKLQYVYSGVNPENFSQFKAPIESLFSSALVEESAEQSDEETPQSQVKLQANASEKEVNGDATLSSWLPPNSSYEGCKDQSVVPISEGLPDFGRTPGERPILGMAAAHWNAENTPFSPKWWDGNGIPNTTTKYKEDQKVSWHATPFEERLEKALSEDNFVNERKQVVPTLPIEL</sequence>
<comment type="caution">
    <text evidence="1">The sequence shown here is derived from an EMBL/GenBank/DDBJ whole genome shotgun (WGS) entry which is preliminary data.</text>
</comment>
<organism evidence="1 2">
    <name type="scientific">Arctium lappa</name>
    <name type="common">Greater burdock</name>
    <name type="synonym">Lappa major</name>
    <dbReference type="NCBI Taxonomy" id="4217"/>
    <lineage>
        <taxon>Eukaryota</taxon>
        <taxon>Viridiplantae</taxon>
        <taxon>Streptophyta</taxon>
        <taxon>Embryophyta</taxon>
        <taxon>Tracheophyta</taxon>
        <taxon>Spermatophyta</taxon>
        <taxon>Magnoliopsida</taxon>
        <taxon>eudicotyledons</taxon>
        <taxon>Gunneridae</taxon>
        <taxon>Pentapetalae</taxon>
        <taxon>asterids</taxon>
        <taxon>campanulids</taxon>
        <taxon>Asterales</taxon>
        <taxon>Asteraceae</taxon>
        <taxon>Carduoideae</taxon>
        <taxon>Cardueae</taxon>
        <taxon>Arctiinae</taxon>
        <taxon>Arctium</taxon>
    </lineage>
</organism>
<dbReference type="EMBL" id="CM042050">
    <property type="protein sequence ID" value="KAI3734242.1"/>
    <property type="molecule type" value="Genomic_DNA"/>
</dbReference>
<evidence type="ECO:0000313" key="2">
    <source>
        <dbReference type="Proteomes" id="UP001055879"/>
    </source>
</evidence>
<evidence type="ECO:0000313" key="1">
    <source>
        <dbReference type="EMBL" id="KAI3734242.1"/>
    </source>
</evidence>
<keyword evidence="2" id="KW-1185">Reference proteome</keyword>
<name>A0ACB9CIY7_ARCLA</name>
<gene>
    <name evidence="1" type="ORF">L6452_13707</name>
</gene>
<dbReference type="Proteomes" id="UP001055879">
    <property type="component" value="Linkage Group LG04"/>
</dbReference>
<reference evidence="2" key="1">
    <citation type="journal article" date="2022" name="Mol. Ecol. Resour.">
        <title>The genomes of chicory, endive, great burdock and yacon provide insights into Asteraceae palaeo-polyploidization history and plant inulin production.</title>
        <authorList>
            <person name="Fan W."/>
            <person name="Wang S."/>
            <person name="Wang H."/>
            <person name="Wang A."/>
            <person name="Jiang F."/>
            <person name="Liu H."/>
            <person name="Zhao H."/>
            <person name="Xu D."/>
            <person name="Zhang Y."/>
        </authorList>
    </citation>
    <scope>NUCLEOTIDE SEQUENCE [LARGE SCALE GENOMIC DNA]</scope>
    <source>
        <strain evidence="2">cv. Niubang</strain>
    </source>
</reference>
<reference evidence="1 2" key="2">
    <citation type="journal article" date="2022" name="Mol. Ecol. Resour.">
        <title>The genomes of chicory, endive, great burdock and yacon provide insights into Asteraceae paleo-polyploidization history and plant inulin production.</title>
        <authorList>
            <person name="Fan W."/>
            <person name="Wang S."/>
            <person name="Wang H."/>
            <person name="Wang A."/>
            <person name="Jiang F."/>
            <person name="Liu H."/>
            <person name="Zhao H."/>
            <person name="Xu D."/>
            <person name="Zhang Y."/>
        </authorList>
    </citation>
    <scope>NUCLEOTIDE SEQUENCE [LARGE SCALE GENOMIC DNA]</scope>
    <source>
        <strain evidence="2">cv. Niubang</strain>
    </source>
</reference>